<dbReference type="GO" id="GO:0016787">
    <property type="term" value="F:hydrolase activity"/>
    <property type="evidence" value="ECO:0007669"/>
    <property type="project" value="UniProtKB-KW"/>
</dbReference>
<sequence length="329" mass="36192">MSSTATPGEPAFAQFEVFEEKYKTVSSHDIKAAVLIPRDLKPGLHPVIVNIHGGFFATGHSLFAPWFNPWQLKLAIDHGAILVSADYRLLPTPNGIADQIEDLEDFWRWSRTELPALLQRRAPGHSLDFDHLLLVGGSAGGYYAAQVALSHPNEIAALALTYPAVDLKDSVFVDGPAPGAPAILGFTEKDIPSLSESLVWVEKSRKVVASKGGFDITSYCVSLTQYGRFTDEVLEHNGVKLSTAELPLERIKAGEKLPKNVWIIHGDADSVVYLRQSQSFVDLVKEKLPETNLRFDIALGEDHAFDMEAAKWEPYAVAAMKFVADAWLV</sequence>
<dbReference type="Pfam" id="PF07859">
    <property type="entry name" value="Abhydrolase_3"/>
    <property type="match status" value="1"/>
</dbReference>
<dbReference type="SUPFAM" id="SSF53474">
    <property type="entry name" value="alpha/beta-Hydrolases"/>
    <property type="match status" value="1"/>
</dbReference>
<gene>
    <name evidence="3" type="ORF">LTR97_002010</name>
</gene>
<feature type="domain" description="Alpha/beta hydrolase fold-3" evidence="2">
    <location>
        <begin position="48"/>
        <end position="169"/>
    </location>
</feature>
<dbReference type="PANTHER" id="PTHR48081:SF3">
    <property type="entry name" value="ALPHA_BETA HYDROLASE FOLD-3 DOMAIN-CONTAINING PROTEIN"/>
    <property type="match status" value="1"/>
</dbReference>
<dbReference type="InterPro" id="IPR050300">
    <property type="entry name" value="GDXG_lipolytic_enzyme"/>
</dbReference>
<dbReference type="Gene3D" id="3.40.50.1820">
    <property type="entry name" value="alpha/beta hydrolase"/>
    <property type="match status" value="1"/>
</dbReference>
<dbReference type="EMBL" id="JAVRQU010000003">
    <property type="protein sequence ID" value="KAK5704899.1"/>
    <property type="molecule type" value="Genomic_DNA"/>
</dbReference>
<accession>A0AAN7WA75</accession>
<proteinExistence type="predicted"/>
<dbReference type="PANTHER" id="PTHR48081">
    <property type="entry name" value="AB HYDROLASE SUPERFAMILY PROTEIN C4A8.06C"/>
    <property type="match status" value="1"/>
</dbReference>
<dbReference type="AlphaFoldDB" id="A0AAN7WA75"/>
<comment type="caution">
    <text evidence="3">The sequence shown here is derived from an EMBL/GenBank/DDBJ whole genome shotgun (WGS) entry which is preliminary data.</text>
</comment>
<dbReference type="Proteomes" id="UP001310594">
    <property type="component" value="Unassembled WGS sequence"/>
</dbReference>
<evidence type="ECO:0000313" key="4">
    <source>
        <dbReference type="Proteomes" id="UP001310594"/>
    </source>
</evidence>
<name>A0AAN7WA75_9PEZI</name>
<dbReference type="InterPro" id="IPR013094">
    <property type="entry name" value="AB_hydrolase_3"/>
</dbReference>
<evidence type="ECO:0000256" key="1">
    <source>
        <dbReference type="ARBA" id="ARBA00022801"/>
    </source>
</evidence>
<organism evidence="3 4">
    <name type="scientific">Elasticomyces elasticus</name>
    <dbReference type="NCBI Taxonomy" id="574655"/>
    <lineage>
        <taxon>Eukaryota</taxon>
        <taxon>Fungi</taxon>
        <taxon>Dikarya</taxon>
        <taxon>Ascomycota</taxon>
        <taxon>Pezizomycotina</taxon>
        <taxon>Dothideomycetes</taxon>
        <taxon>Dothideomycetidae</taxon>
        <taxon>Mycosphaerellales</taxon>
        <taxon>Teratosphaeriaceae</taxon>
        <taxon>Elasticomyces</taxon>
    </lineage>
</organism>
<protein>
    <recommendedName>
        <fullName evidence="2">Alpha/beta hydrolase fold-3 domain-containing protein</fullName>
    </recommendedName>
</protein>
<keyword evidence="1" id="KW-0378">Hydrolase</keyword>
<dbReference type="InterPro" id="IPR029058">
    <property type="entry name" value="AB_hydrolase_fold"/>
</dbReference>
<reference evidence="3" key="1">
    <citation type="submission" date="2023-08" db="EMBL/GenBank/DDBJ databases">
        <title>Black Yeasts Isolated from many extreme environments.</title>
        <authorList>
            <person name="Coleine C."/>
            <person name="Stajich J.E."/>
            <person name="Selbmann L."/>
        </authorList>
    </citation>
    <scope>NUCLEOTIDE SEQUENCE</scope>
    <source>
        <strain evidence="3">CCFEE 5810</strain>
    </source>
</reference>
<evidence type="ECO:0000259" key="2">
    <source>
        <dbReference type="Pfam" id="PF07859"/>
    </source>
</evidence>
<evidence type="ECO:0000313" key="3">
    <source>
        <dbReference type="EMBL" id="KAK5704899.1"/>
    </source>
</evidence>